<dbReference type="AlphaFoldDB" id="A0A8H7B0N2"/>
<comment type="caution">
    <text evidence="1">The sequence shown here is derived from an EMBL/GenBank/DDBJ whole genome shotgun (WGS) entry which is preliminary data.</text>
</comment>
<dbReference type="GeneID" id="62207573"/>
<dbReference type="OrthoDB" id="2922289at2759"/>
<dbReference type="PANTHER" id="PTHR40788:SF2">
    <property type="entry name" value="CLR5 DOMAIN-CONTAINING PROTEIN"/>
    <property type="match status" value="1"/>
</dbReference>
<dbReference type="RefSeq" id="XP_038783197.1">
    <property type="nucleotide sequence ID" value="XM_038934395.1"/>
</dbReference>
<organism evidence="1 2">
    <name type="scientific">Alternaria burnsii</name>
    <dbReference type="NCBI Taxonomy" id="1187904"/>
    <lineage>
        <taxon>Eukaryota</taxon>
        <taxon>Fungi</taxon>
        <taxon>Dikarya</taxon>
        <taxon>Ascomycota</taxon>
        <taxon>Pezizomycotina</taxon>
        <taxon>Dothideomycetes</taxon>
        <taxon>Pleosporomycetidae</taxon>
        <taxon>Pleosporales</taxon>
        <taxon>Pleosporineae</taxon>
        <taxon>Pleosporaceae</taxon>
        <taxon>Alternaria</taxon>
        <taxon>Alternaria sect. Alternaria</taxon>
    </lineage>
</organism>
<sequence length="815" mass="93810">MTDFTKLPLQEKVDDIKLDELLRKLHRNDSISPSLVTTIAKHASALSESICTDYHTLNAILLRNESMIRKRWIKKSVAQRRDILLEAWPNMPEMHRPDYADVVNIFNKSHDPARLKEALVTKDKEGVPSDAKMWPFINLEDLLKPKCLLIFLNARGRNVPLIFAPTEEEFSPLARMSPCGPEPELVKYLLQFSNDPNPTVYGRVNPVTKPIDDYVADKNGYEYCARIGLQTLHIQQRILKFLVTCSKLILHDYTEDLLLHGPVQVEPPFADLDVRGDIGYTTFADTLAIAPYRNRASLDLTRLRAYFNALRTNARDHILALREDPSYFAEVFMDIADHTMKMAHNVNGQVHPALGGTEFLMVKAREVVIEAYTMFVAWEELYRIVDKLAETSREDCKDRFSSLMSELDCRARKTSRLLYPMLSGYAACAPNMRKFCFRQDDSEAVGSVVLIPSRIKTFEEFRVVSSFLCLAQKSDAVLSDATLYHLLDDMATLFRTSDTARNLMSARVSELFAHMSVVGECIMQHSVWCDTPQAYEIEKDAPHSHDEEFLEWLYHLDQCQLPVHSINPFRGKLAYPAHKIRNRSNVQSMRTAEANLDKFWEHVDTFYEQKTGVSQHEVIRRCILDGGKMQRTPPWKEPLGMRPKPAEHLEYVYQPFSTIFHNKTMQITGAFDRLAIEEKKKPKTKGVTNIPMIDQPADHAPPAIEETSKQTFALDKRAYRTMKALFHVTLSDNEEFPKAIKWDEFKRAMVRIGFAAEKLQGSAWQFTPCEALDVDRGIHFHEPHPDSDIPYIMARRFGRRLGRVYGWRSEMFRLS</sequence>
<reference evidence="1" key="2">
    <citation type="submission" date="2020-08" db="EMBL/GenBank/DDBJ databases">
        <title>Draft Genome Sequence of Cumin Blight Pathogen Alternaria burnsii.</title>
        <authorList>
            <person name="Feng Z."/>
        </authorList>
    </citation>
    <scope>NUCLEOTIDE SEQUENCE</scope>
    <source>
        <strain evidence="1">CBS107.38</strain>
    </source>
</reference>
<proteinExistence type="predicted"/>
<reference evidence="1" key="1">
    <citation type="submission" date="2020-01" db="EMBL/GenBank/DDBJ databases">
        <authorList>
            <person name="Feng Z.H.Z."/>
        </authorList>
    </citation>
    <scope>NUCLEOTIDE SEQUENCE</scope>
    <source>
        <strain evidence="1">CBS107.38</strain>
    </source>
</reference>
<protein>
    <submittedName>
        <fullName evidence="1">Uncharacterized protein</fullName>
    </submittedName>
</protein>
<keyword evidence="2" id="KW-1185">Reference proteome</keyword>
<gene>
    <name evidence="1" type="ORF">GT037_009348</name>
</gene>
<dbReference type="EMBL" id="JAAABM010000015">
    <property type="protein sequence ID" value="KAF7672847.1"/>
    <property type="molecule type" value="Genomic_DNA"/>
</dbReference>
<evidence type="ECO:0000313" key="2">
    <source>
        <dbReference type="Proteomes" id="UP000596902"/>
    </source>
</evidence>
<evidence type="ECO:0000313" key="1">
    <source>
        <dbReference type="EMBL" id="KAF7672847.1"/>
    </source>
</evidence>
<accession>A0A8H7B0N2</accession>
<name>A0A8H7B0N2_9PLEO</name>
<dbReference type="PANTHER" id="PTHR40788">
    <property type="entry name" value="CLR5 DOMAIN-CONTAINING PROTEIN-RELATED"/>
    <property type="match status" value="1"/>
</dbReference>
<dbReference type="Proteomes" id="UP000596902">
    <property type="component" value="Unassembled WGS sequence"/>
</dbReference>